<dbReference type="Proteomes" id="UP001151760">
    <property type="component" value="Unassembled WGS sequence"/>
</dbReference>
<organism evidence="7 8">
    <name type="scientific">Tanacetum coccineum</name>
    <dbReference type="NCBI Taxonomy" id="301880"/>
    <lineage>
        <taxon>Eukaryota</taxon>
        <taxon>Viridiplantae</taxon>
        <taxon>Streptophyta</taxon>
        <taxon>Embryophyta</taxon>
        <taxon>Tracheophyta</taxon>
        <taxon>Spermatophyta</taxon>
        <taxon>Magnoliopsida</taxon>
        <taxon>eudicotyledons</taxon>
        <taxon>Gunneridae</taxon>
        <taxon>Pentapetalae</taxon>
        <taxon>asterids</taxon>
        <taxon>campanulids</taxon>
        <taxon>Asterales</taxon>
        <taxon>Asteraceae</taxon>
        <taxon>Asteroideae</taxon>
        <taxon>Anthemideae</taxon>
        <taxon>Anthemidinae</taxon>
        <taxon>Tanacetum</taxon>
    </lineage>
</organism>
<evidence type="ECO:0000256" key="4">
    <source>
        <dbReference type="ARBA" id="ARBA00035682"/>
    </source>
</evidence>
<sequence>MASSSSIIRKLSRNKTLIITTLNNNSRILTSPTHLPDPPIPLFFNTPKPNPNKFPVFYPSFAFESFLNPVNQTGYIQQEDNDVVSEENVIYADSVKKKRKKKMNKHKLKKLRKRLRRKT</sequence>
<dbReference type="EMBL" id="BQNB010020632">
    <property type="protein sequence ID" value="GJT97976.1"/>
    <property type="molecule type" value="Genomic_DNA"/>
</dbReference>
<feature type="compositionally biased region" description="Basic residues" evidence="5">
    <location>
        <begin position="96"/>
        <end position="119"/>
    </location>
</feature>
<dbReference type="SMART" id="SM01155">
    <property type="entry name" value="DUF1713"/>
    <property type="match status" value="1"/>
</dbReference>
<protein>
    <recommendedName>
        <fullName evidence="4">Small ribosomal subunit protein mS38</fullName>
    </recommendedName>
</protein>
<dbReference type="InterPro" id="IPR013177">
    <property type="entry name" value="Ribosomal_mS38_C"/>
</dbReference>
<dbReference type="PANTHER" id="PTHR32035">
    <property type="entry name" value="AURORA KINASE A-INTERACTING PROTEIN"/>
    <property type="match status" value="1"/>
</dbReference>
<keyword evidence="2" id="KW-0496">Mitochondrion</keyword>
<keyword evidence="8" id="KW-1185">Reference proteome</keyword>
<feature type="region of interest" description="Disordered" evidence="5">
    <location>
        <begin position="95"/>
        <end position="119"/>
    </location>
</feature>
<evidence type="ECO:0000256" key="2">
    <source>
        <dbReference type="ARBA" id="ARBA00023128"/>
    </source>
</evidence>
<comment type="caution">
    <text evidence="7">The sequence shown here is derived from an EMBL/GenBank/DDBJ whole genome shotgun (WGS) entry which is preliminary data.</text>
</comment>
<accession>A0ABQ5IE22</accession>
<reference evidence="7" key="2">
    <citation type="submission" date="2022-01" db="EMBL/GenBank/DDBJ databases">
        <authorList>
            <person name="Yamashiro T."/>
            <person name="Shiraishi A."/>
            <person name="Satake H."/>
            <person name="Nakayama K."/>
        </authorList>
    </citation>
    <scope>NUCLEOTIDE SEQUENCE</scope>
</reference>
<evidence type="ECO:0000256" key="1">
    <source>
        <dbReference type="ARBA" id="ARBA00004173"/>
    </source>
</evidence>
<comment type="subcellular location">
    <subcellularLocation>
        <location evidence="1">Mitochondrion</location>
    </subcellularLocation>
</comment>
<evidence type="ECO:0000259" key="6">
    <source>
        <dbReference type="SMART" id="SM01155"/>
    </source>
</evidence>
<feature type="domain" description="Ribosomal protein mS38 C-terminal" evidence="6">
    <location>
        <begin position="91"/>
        <end position="118"/>
    </location>
</feature>
<evidence type="ECO:0000313" key="7">
    <source>
        <dbReference type="EMBL" id="GJT97976.1"/>
    </source>
</evidence>
<comment type="similarity">
    <text evidence="3">Belongs to the mitochondrion-specific ribosomal protein mS38 family.</text>
</comment>
<dbReference type="Pfam" id="PF08213">
    <property type="entry name" value="COX24_C"/>
    <property type="match status" value="1"/>
</dbReference>
<reference evidence="7" key="1">
    <citation type="journal article" date="2022" name="Int. J. Mol. Sci.">
        <title>Draft Genome of Tanacetum Coccineum: Genomic Comparison of Closely Related Tanacetum-Family Plants.</title>
        <authorList>
            <person name="Yamashiro T."/>
            <person name="Shiraishi A."/>
            <person name="Nakayama K."/>
            <person name="Satake H."/>
        </authorList>
    </citation>
    <scope>NUCLEOTIDE SEQUENCE</scope>
</reference>
<evidence type="ECO:0000256" key="5">
    <source>
        <dbReference type="SAM" id="MobiDB-lite"/>
    </source>
</evidence>
<gene>
    <name evidence="7" type="ORF">Tco_1093494</name>
</gene>
<proteinExistence type="inferred from homology"/>
<name>A0ABQ5IE22_9ASTR</name>
<dbReference type="PANTHER" id="PTHR32035:SF3">
    <property type="entry name" value="SMALL RIBOSOMAL SUBUNIT PROTEIN MS38"/>
    <property type="match status" value="1"/>
</dbReference>
<evidence type="ECO:0000256" key="3">
    <source>
        <dbReference type="ARBA" id="ARBA00035647"/>
    </source>
</evidence>
<evidence type="ECO:0000313" key="8">
    <source>
        <dbReference type="Proteomes" id="UP001151760"/>
    </source>
</evidence>